<comment type="caution">
    <text evidence="2">The sequence shown here is derived from an EMBL/GenBank/DDBJ whole genome shotgun (WGS) entry which is preliminary data.</text>
</comment>
<evidence type="ECO:0000256" key="1">
    <source>
        <dbReference type="SAM" id="MobiDB-lite"/>
    </source>
</evidence>
<dbReference type="Proteomes" id="UP000177165">
    <property type="component" value="Unassembled WGS sequence"/>
</dbReference>
<dbReference type="AlphaFoldDB" id="A0A1G2AQ59"/>
<evidence type="ECO:0000313" key="2">
    <source>
        <dbReference type="EMBL" id="OGY79032.1"/>
    </source>
</evidence>
<accession>A0A1G2AQ59</accession>
<dbReference type="STRING" id="1798540.A3B74_04065"/>
<organism evidence="2 3">
    <name type="scientific">Candidatus Kerfeldbacteria bacterium RIFCSPHIGHO2_02_FULL_42_14</name>
    <dbReference type="NCBI Taxonomy" id="1798540"/>
    <lineage>
        <taxon>Bacteria</taxon>
        <taxon>Candidatus Kerfeldiibacteriota</taxon>
    </lineage>
</organism>
<feature type="compositionally biased region" description="Low complexity" evidence="1">
    <location>
        <begin position="53"/>
        <end position="63"/>
    </location>
</feature>
<protein>
    <submittedName>
        <fullName evidence="2">Uncharacterized protein</fullName>
    </submittedName>
</protein>
<name>A0A1G2AQ59_9BACT</name>
<gene>
    <name evidence="2" type="ORF">A3B74_04065</name>
</gene>
<dbReference type="EMBL" id="MHKB01000011">
    <property type="protein sequence ID" value="OGY79032.1"/>
    <property type="molecule type" value="Genomic_DNA"/>
</dbReference>
<evidence type="ECO:0000313" key="3">
    <source>
        <dbReference type="Proteomes" id="UP000177165"/>
    </source>
</evidence>
<proteinExistence type="predicted"/>
<sequence length="74" mass="7984">MHITDQCQGVAPVLCGDDNVFELLGILPTDVGLTREEYCQAWHDANPFQAEKSGSVTSSVSVGETPIDHNSVPR</sequence>
<feature type="region of interest" description="Disordered" evidence="1">
    <location>
        <begin position="50"/>
        <end position="74"/>
    </location>
</feature>
<reference evidence="2 3" key="1">
    <citation type="journal article" date="2016" name="Nat. Commun.">
        <title>Thousands of microbial genomes shed light on interconnected biogeochemical processes in an aquifer system.</title>
        <authorList>
            <person name="Anantharaman K."/>
            <person name="Brown C.T."/>
            <person name="Hug L.A."/>
            <person name="Sharon I."/>
            <person name="Castelle C.J."/>
            <person name="Probst A.J."/>
            <person name="Thomas B.C."/>
            <person name="Singh A."/>
            <person name="Wilkins M.J."/>
            <person name="Karaoz U."/>
            <person name="Brodie E.L."/>
            <person name="Williams K.H."/>
            <person name="Hubbard S.S."/>
            <person name="Banfield J.F."/>
        </authorList>
    </citation>
    <scope>NUCLEOTIDE SEQUENCE [LARGE SCALE GENOMIC DNA]</scope>
</reference>